<dbReference type="InterPro" id="IPR037518">
    <property type="entry name" value="MPN"/>
</dbReference>
<dbReference type="Gene3D" id="3.40.140.10">
    <property type="entry name" value="Cytidine Deaminase, domain 2"/>
    <property type="match status" value="1"/>
</dbReference>
<dbReference type="InterPro" id="IPR020891">
    <property type="entry name" value="UPF0758_CS"/>
</dbReference>
<organism evidence="7 8">
    <name type="scientific">Snuella lapsa</name>
    <dbReference type="NCBI Taxonomy" id="870481"/>
    <lineage>
        <taxon>Bacteria</taxon>
        <taxon>Pseudomonadati</taxon>
        <taxon>Bacteroidota</taxon>
        <taxon>Flavobacteriia</taxon>
        <taxon>Flavobacteriales</taxon>
        <taxon>Flavobacteriaceae</taxon>
        <taxon>Snuella</taxon>
    </lineage>
</organism>
<protein>
    <submittedName>
        <fullName evidence="7">JAB domain-containing protein</fullName>
    </submittedName>
</protein>
<gene>
    <name evidence="7" type="ORF">GCM10022395_09990</name>
</gene>
<dbReference type="PANTHER" id="PTHR30471:SF3">
    <property type="entry name" value="UPF0758 PROTEIN YEES-RELATED"/>
    <property type="match status" value="1"/>
</dbReference>
<dbReference type="Proteomes" id="UP001500954">
    <property type="component" value="Unassembled WGS sequence"/>
</dbReference>
<evidence type="ECO:0000256" key="1">
    <source>
        <dbReference type="ARBA" id="ARBA00022670"/>
    </source>
</evidence>
<evidence type="ECO:0000313" key="7">
    <source>
        <dbReference type="EMBL" id="GAA3561364.1"/>
    </source>
</evidence>
<accession>A0ABP6X4I7</accession>
<dbReference type="InterPro" id="IPR001405">
    <property type="entry name" value="UPF0758"/>
</dbReference>
<evidence type="ECO:0000256" key="5">
    <source>
        <dbReference type="ARBA" id="ARBA00023049"/>
    </source>
</evidence>
<keyword evidence="8" id="KW-1185">Reference proteome</keyword>
<dbReference type="PANTHER" id="PTHR30471">
    <property type="entry name" value="DNA REPAIR PROTEIN RADC"/>
    <property type="match status" value="1"/>
</dbReference>
<dbReference type="InterPro" id="IPR025657">
    <property type="entry name" value="RadC_JAB"/>
</dbReference>
<evidence type="ECO:0000259" key="6">
    <source>
        <dbReference type="PROSITE" id="PS50249"/>
    </source>
</evidence>
<dbReference type="Pfam" id="PF04002">
    <property type="entry name" value="RadC"/>
    <property type="match status" value="1"/>
</dbReference>
<proteinExistence type="predicted"/>
<evidence type="ECO:0000313" key="8">
    <source>
        <dbReference type="Proteomes" id="UP001500954"/>
    </source>
</evidence>
<keyword evidence="3" id="KW-0378">Hydrolase</keyword>
<evidence type="ECO:0000256" key="2">
    <source>
        <dbReference type="ARBA" id="ARBA00022723"/>
    </source>
</evidence>
<sequence>MSSKVNEISISYKEKIRTLESQSVKSSEEAAKLLFDGWNINNIGFQETFKVLLLNNANKVKGVYQLSTGSLTGTLVDMRILFAVIIKTLSINIILCHNHPSGKLLPSEADKKLTEKIQGAAKFFDVNVLDHLIIVPNGAYYSFADNGLL</sequence>
<dbReference type="EMBL" id="BAABCY010000032">
    <property type="protein sequence ID" value="GAA3561364.1"/>
    <property type="molecule type" value="Genomic_DNA"/>
</dbReference>
<reference evidence="8" key="1">
    <citation type="journal article" date="2019" name="Int. J. Syst. Evol. Microbiol.">
        <title>The Global Catalogue of Microorganisms (GCM) 10K type strain sequencing project: providing services to taxonomists for standard genome sequencing and annotation.</title>
        <authorList>
            <consortium name="The Broad Institute Genomics Platform"/>
            <consortium name="The Broad Institute Genome Sequencing Center for Infectious Disease"/>
            <person name="Wu L."/>
            <person name="Ma J."/>
        </authorList>
    </citation>
    <scope>NUCLEOTIDE SEQUENCE [LARGE SCALE GENOMIC DNA]</scope>
    <source>
        <strain evidence="8">JCM 17111</strain>
    </source>
</reference>
<keyword evidence="1" id="KW-0645">Protease</keyword>
<keyword evidence="5" id="KW-0482">Metalloprotease</keyword>
<evidence type="ECO:0000256" key="3">
    <source>
        <dbReference type="ARBA" id="ARBA00022801"/>
    </source>
</evidence>
<keyword evidence="2" id="KW-0479">Metal-binding</keyword>
<dbReference type="CDD" id="cd08071">
    <property type="entry name" value="MPN_DUF2466"/>
    <property type="match status" value="1"/>
</dbReference>
<comment type="caution">
    <text evidence="7">The sequence shown here is derived from an EMBL/GenBank/DDBJ whole genome shotgun (WGS) entry which is preliminary data.</text>
</comment>
<evidence type="ECO:0000256" key="4">
    <source>
        <dbReference type="ARBA" id="ARBA00022833"/>
    </source>
</evidence>
<keyword evidence="4" id="KW-0862">Zinc</keyword>
<dbReference type="PROSITE" id="PS50249">
    <property type="entry name" value="MPN"/>
    <property type="match status" value="1"/>
</dbReference>
<name>A0ABP6X4I7_9FLAO</name>
<feature type="domain" description="MPN" evidence="6">
    <location>
        <begin position="24"/>
        <end position="149"/>
    </location>
</feature>
<dbReference type="RefSeq" id="WP_345004745.1">
    <property type="nucleotide sequence ID" value="NZ_BAABCY010000032.1"/>
</dbReference>
<dbReference type="PROSITE" id="PS01302">
    <property type="entry name" value="UPF0758"/>
    <property type="match status" value="1"/>
</dbReference>